<evidence type="ECO:0000313" key="7">
    <source>
        <dbReference type="EMBL" id="OUP60323.1"/>
    </source>
</evidence>
<dbReference type="Gene3D" id="3.30.1330.30">
    <property type="match status" value="1"/>
</dbReference>
<dbReference type="InterPro" id="IPR001537">
    <property type="entry name" value="SpoU_MeTrfase"/>
</dbReference>
<evidence type="ECO:0000256" key="1">
    <source>
        <dbReference type="ARBA" id="ARBA00007228"/>
    </source>
</evidence>
<name>A0A1Y4LUL6_9FIRM</name>
<evidence type="ECO:0000256" key="3">
    <source>
        <dbReference type="ARBA" id="ARBA00022679"/>
    </source>
</evidence>
<feature type="domain" description="tRNA/rRNA methyltransferase SpoU type" evidence="4">
    <location>
        <begin position="100"/>
        <end position="239"/>
    </location>
</feature>
<dbReference type="SUPFAM" id="SSF75217">
    <property type="entry name" value="alpha/beta knot"/>
    <property type="match status" value="1"/>
</dbReference>
<reference evidence="8" key="1">
    <citation type="submission" date="2017-04" db="EMBL/GenBank/DDBJ databases">
        <title>Function of individual gut microbiota members based on whole genome sequencing of pure cultures obtained from chicken caecum.</title>
        <authorList>
            <person name="Medvecky M."/>
            <person name="Cejkova D."/>
            <person name="Polansky O."/>
            <person name="Karasova D."/>
            <person name="Kubasova T."/>
            <person name="Cizek A."/>
            <person name="Rychlik I."/>
        </authorList>
    </citation>
    <scope>NUCLEOTIDE SEQUENCE [LARGE SCALE GENOMIC DNA]</scope>
    <source>
        <strain evidence="8">An178</strain>
    </source>
</reference>
<dbReference type="SUPFAM" id="SSF55315">
    <property type="entry name" value="L30e-like"/>
    <property type="match status" value="1"/>
</dbReference>
<dbReference type="Pfam" id="PF00588">
    <property type="entry name" value="SpoU_methylase"/>
    <property type="match status" value="1"/>
</dbReference>
<accession>A0A1Y4LUL6</accession>
<evidence type="ECO:0000259" key="5">
    <source>
        <dbReference type="Pfam" id="PF22435"/>
    </source>
</evidence>
<proteinExistence type="inferred from homology"/>
<dbReference type="InterPro" id="IPR053888">
    <property type="entry name" value="MRM3-like_sub_bind"/>
</dbReference>
<comment type="similarity">
    <text evidence="1">Belongs to the class IV-like SAM-binding methyltransferase superfamily. RNA methyltransferase TrmH family.</text>
</comment>
<evidence type="ECO:0000313" key="6">
    <source>
        <dbReference type="EMBL" id="MDC0827886.1"/>
    </source>
</evidence>
<keyword evidence="2 6" id="KW-0489">Methyltransferase</keyword>
<dbReference type="GO" id="GO:0006396">
    <property type="term" value="P:RNA processing"/>
    <property type="evidence" value="ECO:0007669"/>
    <property type="project" value="InterPro"/>
</dbReference>
<dbReference type="AlphaFoldDB" id="A0A1Y4LUL6"/>
<evidence type="ECO:0000259" key="4">
    <source>
        <dbReference type="Pfam" id="PF00588"/>
    </source>
</evidence>
<dbReference type="InterPro" id="IPR029028">
    <property type="entry name" value="Alpha/beta_knot_MTases"/>
</dbReference>
<evidence type="ECO:0000256" key="2">
    <source>
        <dbReference type="ARBA" id="ARBA00022603"/>
    </source>
</evidence>
<dbReference type="InterPro" id="IPR029064">
    <property type="entry name" value="Ribosomal_eL30-like_sf"/>
</dbReference>
<dbReference type="GO" id="GO:0003723">
    <property type="term" value="F:RNA binding"/>
    <property type="evidence" value="ECO:0007669"/>
    <property type="project" value="InterPro"/>
</dbReference>
<reference evidence="6" key="3">
    <citation type="submission" date="2023-01" db="EMBL/GenBank/DDBJ databases">
        <title>Human gut microbiome strain richness.</title>
        <authorList>
            <person name="Chen-Liaw A."/>
        </authorList>
    </citation>
    <scope>NUCLEOTIDE SEQUENCE</scope>
    <source>
        <strain evidence="6">D55st1_G4_D55t1_190419</strain>
    </source>
</reference>
<comment type="caution">
    <text evidence="7">The sequence shown here is derived from an EMBL/GenBank/DDBJ whole genome shotgun (WGS) entry which is preliminary data.</text>
</comment>
<keyword evidence="3" id="KW-0808">Transferase</keyword>
<dbReference type="EMBL" id="JAQNCK010000008">
    <property type="protein sequence ID" value="MDC0827886.1"/>
    <property type="molecule type" value="Genomic_DNA"/>
</dbReference>
<gene>
    <name evidence="7" type="ORF">B5F14_06035</name>
    <name evidence="6" type="ORF">POG00_04085</name>
</gene>
<dbReference type="PANTHER" id="PTHR43191:SF2">
    <property type="entry name" value="RRNA METHYLTRANSFERASE 3, MITOCHONDRIAL"/>
    <property type="match status" value="1"/>
</dbReference>
<dbReference type="Proteomes" id="UP000195447">
    <property type="component" value="Unassembled WGS sequence"/>
</dbReference>
<feature type="domain" description="MRM3-like substrate binding" evidence="5">
    <location>
        <begin position="9"/>
        <end position="85"/>
    </location>
</feature>
<evidence type="ECO:0000313" key="8">
    <source>
        <dbReference type="Proteomes" id="UP000195447"/>
    </source>
</evidence>
<protein>
    <submittedName>
        <fullName evidence="6">RNA methyltransferase</fullName>
    </submittedName>
</protein>
<sequence>MKYIESTQNKQIKEHAKLLQKKERDRSGLFLVEGHHMIEEAIAANCLKEIYLLEGEDNFTDLEPIFCSQQVINKLSSQNSNAKIIGVCTKPDIQPEKFDVVLLLDGIQDPGNVGTILRSAYAFGVDYVYLSKDCADIYNPKTLQSSQGAIFHIGTMNTDLYDTIRFLQIENTTIYATSLHEPYKNLQDVKPKLPYGLVLGNEGKGIRQDILNICDMSIKIEMDTFESLNVATACSICLYTLKHAS</sequence>
<keyword evidence="8" id="KW-1185">Reference proteome</keyword>
<reference evidence="7" key="2">
    <citation type="journal article" date="2018" name="BMC Genomics">
        <title>Whole genome sequencing and function prediction of 133 gut anaerobes isolated from chicken caecum in pure cultures.</title>
        <authorList>
            <person name="Medvecky M."/>
            <person name="Cejkova D."/>
            <person name="Polansky O."/>
            <person name="Karasova D."/>
            <person name="Kubasova T."/>
            <person name="Cizek A."/>
            <person name="Rychlik I."/>
        </authorList>
    </citation>
    <scope>NUCLEOTIDE SEQUENCE</scope>
    <source>
        <strain evidence="7">An178</strain>
    </source>
</reference>
<dbReference type="Pfam" id="PF22435">
    <property type="entry name" value="MRM3-like_sub_bind"/>
    <property type="match status" value="1"/>
</dbReference>
<dbReference type="Gene3D" id="3.40.1280.10">
    <property type="match status" value="1"/>
</dbReference>
<dbReference type="CDD" id="cd18095">
    <property type="entry name" value="SpoU-like_rRNA-MTase"/>
    <property type="match status" value="1"/>
</dbReference>
<dbReference type="EMBL" id="NFKM01000010">
    <property type="protein sequence ID" value="OUP60323.1"/>
    <property type="molecule type" value="Genomic_DNA"/>
</dbReference>
<dbReference type="Proteomes" id="UP001220658">
    <property type="component" value="Unassembled WGS sequence"/>
</dbReference>
<dbReference type="GO" id="GO:0032259">
    <property type="term" value="P:methylation"/>
    <property type="evidence" value="ECO:0007669"/>
    <property type="project" value="UniProtKB-KW"/>
</dbReference>
<organism evidence="7 8">
    <name type="scientific">Faecalitalea cylindroides</name>
    <dbReference type="NCBI Taxonomy" id="39483"/>
    <lineage>
        <taxon>Bacteria</taxon>
        <taxon>Bacillati</taxon>
        <taxon>Bacillota</taxon>
        <taxon>Erysipelotrichia</taxon>
        <taxon>Erysipelotrichales</taxon>
        <taxon>Erysipelotrichaceae</taxon>
        <taxon>Faecalitalea</taxon>
    </lineage>
</organism>
<dbReference type="GO" id="GO:0008173">
    <property type="term" value="F:RNA methyltransferase activity"/>
    <property type="evidence" value="ECO:0007669"/>
    <property type="project" value="InterPro"/>
</dbReference>
<dbReference type="PANTHER" id="PTHR43191">
    <property type="entry name" value="RRNA METHYLTRANSFERASE 3"/>
    <property type="match status" value="1"/>
</dbReference>
<dbReference type="InterPro" id="IPR051259">
    <property type="entry name" value="rRNA_Methyltransferase"/>
</dbReference>
<dbReference type="RefSeq" id="WP_087158660.1">
    <property type="nucleotide sequence ID" value="NZ_CALHAA010000022.1"/>
</dbReference>
<dbReference type="InterPro" id="IPR029026">
    <property type="entry name" value="tRNA_m1G_MTases_N"/>
</dbReference>